<keyword evidence="1 3" id="KW-0732">Signal</keyword>
<dbReference type="Pfam" id="PF17132">
    <property type="entry name" value="Glyco_hydro_106"/>
    <property type="match status" value="1"/>
</dbReference>
<evidence type="ECO:0000256" key="2">
    <source>
        <dbReference type="ARBA" id="ARBA00022801"/>
    </source>
</evidence>
<dbReference type="RefSeq" id="WP_160629915.1">
    <property type="nucleotide sequence ID" value="NZ_CP047593.1"/>
</dbReference>
<feature type="signal peptide" evidence="3">
    <location>
        <begin position="1"/>
        <end position="21"/>
    </location>
</feature>
<dbReference type="Pfam" id="PF22666">
    <property type="entry name" value="Glyco_hydro_2_N2"/>
    <property type="match status" value="1"/>
</dbReference>
<dbReference type="InterPro" id="IPR008979">
    <property type="entry name" value="Galactose-bd-like_sf"/>
</dbReference>
<keyword evidence="2" id="KW-0378">Hydrolase</keyword>
<accession>A0A6P1MCB1</accession>
<dbReference type="Proteomes" id="UP000464954">
    <property type="component" value="Chromosome"/>
</dbReference>
<name>A0A6P1MCB1_9BACT</name>
<feature type="chain" id="PRO_5026658785" description="Beta-mannosidase-like galactose-binding domain-containing protein" evidence="3">
    <location>
        <begin position="22"/>
        <end position="1046"/>
    </location>
</feature>
<evidence type="ECO:0000313" key="6">
    <source>
        <dbReference type="Proteomes" id="UP000464954"/>
    </source>
</evidence>
<evidence type="ECO:0000256" key="3">
    <source>
        <dbReference type="SAM" id="SignalP"/>
    </source>
</evidence>
<evidence type="ECO:0000259" key="4">
    <source>
        <dbReference type="Pfam" id="PF22666"/>
    </source>
</evidence>
<dbReference type="NCBIfam" id="NF045579">
    <property type="entry name" value="rhamnoside_JR"/>
    <property type="match status" value="1"/>
</dbReference>
<dbReference type="AlphaFoldDB" id="A0A6P1MCB1"/>
<evidence type="ECO:0000313" key="5">
    <source>
        <dbReference type="EMBL" id="QHI70743.1"/>
    </source>
</evidence>
<dbReference type="InterPro" id="IPR054593">
    <property type="entry name" value="Beta-mannosidase-like_N2"/>
</dbReference>
<proteinExistence type="predicted"/>
<dbReference type="PANTHER" id="PTHR43817">
    <property type="entry name" value="GLYCOSYL HYDROLASE"/>
    <property type="match status" value="1"/>
</dbReference>
<sequence>MKPISLSFLATVLLIQLATGALPDLTEQEFADPPNNARPFTWWHWMNGNVTKYGITQDLEAMKRVGIGGFHLFNIDAGIPRGPVDYWSPEWFSLLKYAGDEASRLNLEMTFHNCAGWQAAGGPWITPDMGHQQVVWTENTVRRGQPVILPKFTTQRNPQVPLVELIKGFGLNPDEIKQEVLTDRYYRDIDVLAFPTPKRSSVDQEFRLNRWKEKAGFVCHREPPAQQGKTDSIIQKDDILILSERMSPDGTLDWTPPDNQEWTVIRFGYAPTGKHIHPAPPGALGFEFDKMSRAAATLHFQKGLLPIINLLNGDRKQRLKAVLVDSYEAKELNWTPLMPQNFRELRGYELTRYLPALTGRVVNSIDETEHFLWDWRRTISDLIVQNFYEYMTEQCHEFDIELVSEANGMNTQFNAFDAASPLDMPMCEFWADRPVWGAHKPITTLRDLRGLHYVGAEAFTHGGRSDLSPYQTHPALFKMQGDANFALGVNRFIFHTWSHQPFDCSLATPVMSMGPFGTHFNRNNTWFEQSSAWLKYLARCQYMLQKGRLSADVCYFVGDSPKDGFNMGFSRTEFEKGSPRGQFNRVGHNQVIRSYDYDFHTVNGRLLQEMYAATDGRLTHPNGMNYHCLVITDPTRKIYPETLKHIEKLVRNGVTLVGDRPARECFTLEENSRNYEKTVERLFPSSGTSIGKGNVFPAQKDLSFFLKEQGLHPDLEMEPKDRINDVLFMHRIVQDENMEFYFLTNLRDHPVSGSFTFRIEGKIPEIWTPETGISEDAPAYKNTADGRTRLNLSFKENESLFVVFRKNIPPEIHPVQFDADSAIIKKLNDGRLMIKNRTAETVRIVLSSGKERTVSLSDARPLEELTEWSLSFPPEWGGRQDIRLPALTDWTALDRFDEKYFSGTAVYNTELNLPDSYQKDREGLLLDLGDVEVIAEVFLNGKDLGVLWHRPFEIDISDAVKPGRNRLQIKITNTWNNRLCGDAKLPEENKQQTIQWLYGKAASRPETARKSFSIFNAYPKNSGQLIPAGLLGPVHLIPYNKTIIDQ</sequence>
<dbReference type="SUPFAM" id="SSF49785">
    <property type="entry name" value="Galactose-binding domain-like"/>
    <property type="match status" value="1"/>
</dbReference>
<feature type="domain" description="Beta-mannosidase-like galactose-binding" evidence="4">
    <location>
        <begin position="905"/>
        <end position="986"/>
    </location>
</feature>
<reference evidence="5 6" key="1">
    <citation type="submission" date="2020-01" db="EMBL/GenBank/DDBJ databases">
        <title>Ponticoccus aerotolerans gen. nov., sp. nov., an anaerobic bacterium and proposal of Ponticoccusceae fam. nov., Ponticoccusles ord. nov. and Ponticoccuse classis nov. in the phylum Kiritimatiellaeota.</title>
        <authorList>
            <person name="Zhou L.Y."/>
            <person name="Du Z.J."/>
        </authorList>
    </citation>
    <scope>NUCLEOTIDE SEQUENCE [LARGE SCALE GENOMIC DNA]</scope>
    <source>
        <strain evidence="5 6">S-5007</strain>
    </source>
</reference>
<gene>
    <name evidence="5" type="ORF">GT409_15285</name>
</gene>
<dbReference type="Gene3D" id="2.60.120.260">
    <property type="entry name" value="Galactose-binding domain-like"/>
    <property type="match status" value="1"/>
</dbReference>
<dbReference type="KEGG" id="taer:GT409_15285"/>
<protein>
    <recommendedName>
        <fullName evidence="4">Beta-mannosidase-like galactose-binding domain-containing protein</fullName>
    </recommendedName>
</protein>
<dbReference type="PANTHER" id="PTHR43817:SF1">
    <property type="entry name" value="HYDROLASE, FAMILY 43, PUTATIVE (AFU_ORTHOLOGUE AFUA_3G01660)-RELATED"/>
    <property type="match status" value="1"/>
</dbReference>
<dbReference type="GO" id="GO:0004553">
    <property type="term" value="F:hydrolase activity, hydrolyzing O-glycosyl compounds"/>
    <property type="evidence" value="ECO:0007669"/>
    <property type="project" value="UniProtKB-ARBA"/>
</dbReference>
<dbReference type="EMBL" id="CP047593">
    <property type="protein sequence ID" value="QHI70743.1"/>
    <property type="molecule type" value="Genomic_DNA"/>
</dbReference>
<organism evidence="5 6">
    <name type="scientific">Tichowtungia aerotolerans</name>
    <dbReference type="NCBI Taxonomy" id="2697043"/>
    <lineage>
        <taxon>Bacteria</taxon>
        <taxon>Pseudomonadati</taxon>
        <taxon>Kiritimatiellota</taxon>
        <taxon>Tichowtungiia</taxon>
        <taxon>Tichowtungiales</taxon>
        <taxon>Tichowtungiaceae</taxon>
        <taxon>Tichowtungia</taxon>
    </lineage>
</organism>
<evidence type="ECO:0000256" key="1">
    <source>
        <dbReference type="ARBA" id="ARBA00022729"/>
    </source>
</evidence>
<keyword evidence="6" id="KW-1185">Reference proteome</keyword>